<evidence type="ECO:0000313" key="13">
    <source>
        <dbReference type="Proteomes" id="UP000176329"/>
    </source>
</evidence>
<dbReference type="PANTHER" id="PTHR11638:SF18">
    <property type="entry name" value="HEAT SHOCK PROTEIN 104"/>
    <property type="match status" value="1"/>
</dbReference>
<dbReference type="Pfam" id="PF02861">
    <property type="entry name" value="Clp_N"/>
    <property type="match status" value="1"/>
</dbReference>
<dbReference type="PRINTS" id="PR00300">
    <property type="entry name" value="CLPPROTEASEA"/>
</dbReference>
<dbReference type="FunFam" id="3.40.50.300:FF:000010">
    <property type="entry name" value="Chaperone clpB 1, putative"/>
    <property type="match status" value="1"/>
</dbReference>
<dbReference type="InterPro" id="IPR036628">
    <property type="entry name" value="Clp_N_dom_sf"/>
</dbReference>
<dbReference type="NCBIfam" id="TIGR03346">
    <property type="entry name" value="chaperone_ClpB"/>
    <property type="match status" value="1"/>
</dbReference>
<comment type="subunit">
    <text evidence="7">Homohexamer. The oligomerization is ATP-dependent.</text>
</comment>
<evidence type="ECO:0000256" key="3">
    <source>
        <dbReference type="ARBA" id="ARBA00022741"/>
    </source>
</evidence>
<dbReference type="AlphaFoldDB" id="A0A1F6LNB2"/>
<dbReference type="SUPFAM" id="SSF81923">
    <property type="entry name" value="Double Clp-N motif"/>
    <property type="match status" value="1"/>
</dbReference>
<dbReference type="Gene3D" id="3.40.50.300">
    <property type="entry name" value="P-loop containing nucleotide triphosphate hydrolases"/>
    <property type="match status" value="3"/>
</dbReference>
<comment type="subcellular location">
    <subcellularLocation>
        <location evidence="10">Cytoplasm</location>
    </subcellularLocation>
</comment>
<dbReference type="InterPro" id="IPR028299">
    <property type="entry name" value="ClpA/B_CS2"/>
</dbReference>
<evidence type="ECO:0000256" key="4">
    <source>
        <dbReference type="ARBA" id="ARBA00022840"/>
    </source>
</evidence>
<dbReference type="Pfam" id="PF17871">
    <property type="entry name" value="AAA_lid_9"/>
    <property type="match status" value="1"/>
</dbReference>
<gene>
    <name evidence="10" type="primary">clpB</name>
    <name evidence="12" type="ORF">A2848_00720</name>
</gene>
<dbReference type="CDD" id="cd00009">
    <property type="entry name" value="AAA"/>
    <property type="match status" value="1"/>
</dbReference>
<dbReference type="Pfam" id="PF07724">
    <property type="entry name" value="AAA_2"/>
    <property type="match status" value="1"/>
</dbReference>
<dbReference type="GO" id="GO:0042026">
    <property type="term" value="P:protein refolding"/>
    <property type="evidence" value="ECO:0007669"/>
    <property type="project" value="UniProtKB-UniRule"/>
</dbReference>
<dbReference type="InterPro" id="IPR001270">
    <property type="entry name" value="ClpA/B"/>
</dbReference>
<dbReference type="PROSITE" id="PS00870">
    <property type="entry name" value="CLPAB_1"/>
    <property type="match status" value="1"/>
</dbReference>
<dbReference type="InterPro" id="IPR004176">
    <property type="entry name" value="Clp_R_N"/>
</dbReference>
<comment type="function">
    <text evidence="10">Part of a stress-induced multi-chaperone system, it is involved in the recovery of the cell from heat-induced damage, in cooperation with DnaK, DnaJ and GrpE.</text>
</comment>
<dbReference type="GO" id="GO:0005524">
    <property type="term" value="F:ATP binding"/>
    <property type="evidence" value="ECO:0007669"/>
    <property type="project" value="UniProtKB-UniRule"/>
</dbReference>
<evidence type="ECO:0000256" key="5">
    <source>
        <dbReference type="ARBA" id="ARBA00023054"/>
    </source>
</evidence>
<proteinExistence type="inferred from homology"/>
<dbReference type="PROSITE" id="PS51903">
    <property type="entry name" value="CLP_R"/>
    <property type="match status" value="1"/>
</dbReference>
<dbReference type="SUPFAM" id="SSF52540">
    <property type="entry name" value="P-loop containing nucleoside triphosphate hydrolases"/>
    <property type="match status" value="2"/>
</dbReference>
<evidence type="ECO:0000256" key="7">
    <source>
        <dbReference type="ARBA" id="ARBA00026057"/>
    </source>
</evidence>
<dbReference type="InterPro" id="IPR041546">
    <property type="entry name" value="ClpA/ClpB_AAA_lid"/>
</dbReference>
<dbReference type="PROSITE" id="PS00871">
    <property type="entry name" value="CLPAB_2"/>
    <property type="match status" value="1"/>
</dbReference>
<keyword evidence="3 9" id="KW-0547">Nucleotide-binding</keyword>
<dbReference type="Proteomes" id="UP000176329">
    <property type="component" value="Unassembled WGS sequence"/>
</dbReference>
<dbReference type="FunFam" id="3.40.50.300:FF:000025">
    <property type="entry name" value="ATP-dependent Clp protease subunit"/>
    <property type="match status" value="1"/>
</dbReference>
<dbReference type="GO" id="GO:0016887">
    <property type="term" value="F:ATP hydrolysis activity"/>
    <property type="evidence" value="ECO:0007669"/>
    <property type="project" value="InterPro"/>
</dbReference>
<dbReference type="Pfam" id="PF00004">
    <property type="entry name" value="AAA"/>
    <property type="match status" value="1"/>
</dbReference>
<dbReference type="SMART" id="SM01086">
    <property type="entry name" value="ClpB_D2-small"/>
    <property type="match status" value="1"/>
</dbReference>
<dbReference type="InterPro" id="IPR027417">
    <property type="entry name" value="P-loop_NTPase"/>
</dbReference>
<protein>
    <recommendedName>
        <fullName evidence="10">Chaperone protein ClpB</fullName>
    </recommendedName>
</protein>
<dbReference type="GO" id="GO:0034605">
    <property type="term" value="P:cellular response to heat"/>
    <property type="evidence" value="ECO:0007669"/>
    <property type="project" value="TreeGrafter"/>
</dbReference>
<dbReference type="InterPro" id="IPR003959">
    <property type="entry name" value="ATPase_AAA_core"/>
</dbReference>
<dbReference type="FunFam" id="1.10.8.60:FF:000017">
    <property type="entry name" value="ATP-dependent chaperone ClpB"/>
    <property type="match status" value="1"/>
</dbReference>
<dbReference type="Pfam" id="PF10431">
    <property type="entry name" value="ClpB_D2-small"/>
    <property type="match status" value="1"/>
</dbReference>
<reference evidence="12 13" key="1">
    <citation type="journal article" date="2016" name="Nat. Commun.">
        <title>Thousands of microbial genomes shed light on interconnected biogeochemical processes in an aquifer system.</title>
        <authorList>
            <person name="Anantharaman K."/>
            <person name="Brown C.T."/>
            <person name="Hug L.A."/>
            <person name="Sharon I."/>
            <person name="Castelle C.J."/>
            <person name="Probst A.J."/>
            <person name="Thomas B.C."/>
            <person name="Singh A."/>
            <person name="Wilkins M.J."/>
            <person name="Karaoz U."/>
            <person name="Brodie E.L."/>
            <person name="Williams K.H."/>
            <person name="Hubbard S.S."/>
            <person name="Banfield J.F."/>
        </authorList>
    </citation>
    <scope>NUCLEOTIDE SEQUENCE [LARGE SCALE GENOMIC DNA]</scope>
</reference>
<dbReference type="FunFam" id="3.40.50.300:FF:000120">
    <property type="entry name" value="ATP-dependent chaperone ClpB"/>
    <property type="match status" value="1"/>
</dbReference>
<dbReference type="EMBL" id="MFPV01000050">
    <property type="protein sequence ID" value="OGH60872.1"/>
    <property type="molecule type" value="Genomic_DNA"/>
</dbReference>
<dbReference type="GO" id="GO:0005737">
    <property type="term" value="C:cytoplasm"/>
    <property type="evidence" value="ECO:0007669"/>
    <property type="project" value="UniProtKB-SubCell"/>
</dbReference>
<dbReference type="InterPro" id="IPR018368">
    <property type="entry name" value="ClpA/B_CS1"/>
</dbReference>
<evidence type="ECO:0000256" key="1">
    <source>
        <dbReference type="ARBA" id="ARBA00008675"/>
    </source>
</evidence>
<dbReference type="InterPro" id="IPR019489">
    <property type="entry name" value="Clp_ATPase_C"/>
</dbReference>
<dbReference type="InterPro" id="IPR003593">
    <property type="entry name" value="AAA+_ATPase"/>
</dbReference>
<keyword evidence="6 9" id="KW-0143">Chaperone</keyword>
<keyword evidence="10" id="KW-0346">Stress response</keyword>
<dbReference type="Gene3D" id="1.10.8.60">
    <property type="match status" value="1"/>
</dbReference>
<evidence type="ECO:0000256" key="6">
    <source>
        <dbReference type="ARBA" id="ARBA00023186"/>
    </source>
</evidence>
<keyword evidence="10" id="KW-0963">Cytoplasm</keyword>
<evidence type="ECO:0000259" key="11">
    <source>
        <dbReference type="PROSITE" id="PS51903"/>
    </source>
</evidence>
<feature type="domain" description="Clp R" evidence="11">
    <location>
        <begin position="3"/>
        <end position="150"/>
    </location>
</feature>
<comment type="similarity">
    <text evidence="1 9">Belongs to the ClpA/ClpB family.</text>
</comment>
<keyword evidence="2 8" id="KW-0677">Repeat</keyword>
<sequence>MNPQQFTHKSQEALQSAQGIAFENGQQHIHREHLLFALITQDGGVVPAILKKMQIPELPLRAAVQNVIEQLPKEQGYERASVGQIFFAPDTASLLQASEQEAERLHDDFISTEHLFMAFLASHTSTQKLLQEHGITYEAVLIVLVSIRGSQKVDTAEPETKYQALEKYGTNFTELARKEKLDPVIGRDEEIRRVMQTLSRRTKNNPVLIGEPGVGKTAIVEGLAQRIVSGDVPENLRDREVIALNMGALVAGTKFRGEFEDRLKAVMQEVRESGGKIILFLDELHTIVGAGGSEGAIDAANMLKPALARGELHAVGATTLKEYQKHIEKDAAFERRFQPIVVTEPTVLDTIAILRGIKEKYEVHHGVRITDAAIVAAAELSHRYITDRFLPDKAVDLIDEATAALRMEIDSMPTDLDRLKRETIRLEIEKRALLKETDDESQERLAELGKELADVHEKSRELEVRWQSEKNIITNIREHKRKVEELKQSADIAERRGDLQRVAEIRYGQIPAVEQALAREEEHLSHMQRSGRRILKEEVTDEDIAAVVARWTGIPVTKMLENEAKKLISMEAELAHMVVGQSEALQVVSNAIRRSRAGISEPSRPIGSFIFMGPTGVGKTELARALATFLFNDANALIRIDMSEYMESHSTSKIIGSPPGYVGFEEGGQITEKIRRKPYAVLLFDEVEKAHPDVFNIMLQILDDGRLTDAKGRVVSFKNTIVIMTSNIGSDIILDAGTKKTLGFSSSNDTGDSIDTRVTEQLKNYFKPEFLNRVDEVVVFHSLKEQDLRQIVDIQLSHVQERLREKDISITVTDTAKKWLAKRGFDPQFGARPLKRVIQKELLDPLSLALIKGTTAAGAHVVIDATPKKLLFKLQN</sequence>
<evidence type="ECO:0000256" key="2">
    <source>
        <dbReference type="ARBA" id="ARBA00022737"/>
    </source>
</evidence>
<dbReference type="PANTHER" id="PTHR11638">
    <property type="entry name" value="ATP-DEPENDENT CLP PROTEASE"/>
    <property type="match status" value="1"/>
</dbReference>
<comment type="subunit">
    <text evidence="10">Homohexamer; The oligomerization is ATP-dependent.</text>
</comment>
<organism evidence="12 13">
    <name type="scientific">Candidatus Magasanikbacteria bacterium RIFCSPHIGHO2_01_FULL_50_8</name>
    <dbReference type="NCBI Taxonomy" id="1798674"/>
    <lineage>
        <taxon>Bacteria</taxon>
        <taxon>Candidatus Magasanikiibacteriota</taxon>
    </lineage>
</organism>
<dbReference type="SMART" id="SM00382">
    <property type="entry name" value="AAA"/>
    <property type="match status" value="2"/>
</dbReference>
<name>A0A1F6LNB2_9BACT</name>
<dbReference type="Gene3D" id="1.10.1780.10">
    <property type="entry name" value="Clp, N-terminal domain"/>
    <property type="match status" value="1"/>
</dbReference>
<evidence type="ECO:0000256" key="9">
    <source>
        <dbReference type="RuleBase" id="RU004432"/>
    </source>
</evidence>
<evidence type="ECO:0000256" key="8">
    <source>
        <dbReference type="PROSITE-ProRule" id="PRU01251"/>
    </source>
</evidence>
<evidence type="ECO:0000256" key="10">
    <source>
        <dbReference type="RuleBase" id="RU362034"/>
    </source>
</evidence>
<keyword evidence="5 10" id="KW-0175">Coiled coil</keyword>
<accession>A0A1F6LNB2</accession>
<keyword evidence="4 9" id="KW-0067">ATP-binding</keyword>
<feature type="coiled-coil region" evidence="10">
    <location>
        <begin position="416"/>
        <end position="496"/>
    </location>
</feature>
<dbReference type="InterPro" id="IPR017730">
    <property type="entry name" value="Chaperonin_ClpB"/>
</dbReference>
<comment type="caution">
    <text evidence="12">The sequence shown here is derived from an EMBL/GenBank/DDBJ whole genome shotgun (WGS) entry which is preliminary data.</text>
</comment>
<dbReference type="InterPro" id="IPR050130">
    <property type="entry name" value="ClpA_ClpB"/>
</dbReference>
<dbReference type="CDD" id="cd19499">
    <property type="entry name" value="RecA-like_ClpB_Hsp104-like"/>
    <property type="match status" value="1"/>
</dbReference>
<evidence type="ECO:0000313" key="12">
    <source>
        <dbReference type="EMBL" id="OGH60872.1"/>
    </source>
</evidence>